<reference evidence="1 2" key="1">
    <citation type="journal article" date="2010" name="Stand. Genomic Sci.">
        <title>Complete genome sequence of Spirochaeta smaragdinae type strain (SEBR 4228).</title>
        <authorList>
            <person name="Mavromatis K."/>
            <person name="Yasawong M."/>
            <person name="Chertkov O."/>
            <person name="Lapidus A."/>
            <person name="Lucas S."/>
            <person name="Nolan M."/>
            <person name="Del Rio T.G."/>
            <person name="Tice H."/>
            <person name="Cheng J.F."/>
            <person name="Pitluck S."/>
            <person name="Liolios K."/>
            <person name="Ivanova N."/>
            <person name="Tapia R."/>
            <person name="Han C."/>
            <person name="Bruce D."/>
            <person name="Goodwin L."/>
            <person name="Pati A."/>
            <person name="Chen A."/>
            <person name="Palaniappan K."/>
            <person name="Land M."/>
            <person name="Hauser L."/>
            <person name="Chang Y.J."/>
            <person name="Jeffries C.D."/>
            <person name="Detter J.C."/>
            <person name="Rohde M."/>
            <person name="Brambilla E."/>
            <person name="Spring S."/>
            <person name="Goker M."/>
            <person name="Sikorski J."/>
            <person name="Woyke T."/>
            <person name="Bristow J."/>
            <person name="Eisen J.A."/>
            <person name="Markowitz V."/>
            <person name="Hugenholtz P."/>
            <person name="Klenk H.P."/>
            <person name="Kyrpides N.C."/>
        </authorList>
    </citation>
    <scope>NUCLEOTIDE SEQUENCE [LARGE SCALE GENOMIC DNA]</scope>
    <source>
        <strain evidence="2">DSM 11293 / JCM 15392 / SEBR 4228</strain>
    </source>
</reference>
<dbReference type="SUPFAM" id="SSF53756">
    <property type="entry name" value="UDP-Glycosyltransferase/glycogen phosphorylase"/>
    <property type="match status" value="1"/>
</dbReference>
<dbReference type="eggNOG" id="COG0438">
    <property type="taxonomic scope" value="Bacteria"/>
</dbReference>
<dbReference type="EMBL" id="CP002116">
    <property type="protein sequence ID" value="ADK79764.1"/>
    <property type="molecule type" value="Genomic_DNA"/>
</dbReference>
<accession>E1RBN4</accession>
<sequence length="516" mass="58182">MKIAIVHHHFRPGGVTKVAISGAKALLDQCQAIESIQLVSGSDDNLDAIDLRTMHLPLFDYHSDIVGTNGLSSEAICRLLEEHLSDHLLWVHNYQLGKNGYFTQGVLDYARRHPDRPVMLQIHDFPECGRHNNLDELYATMNDAIYPDLPNVLYLTINERDRKLLISCGISSERVALLNNPVSDGHAGSLDFDRERIRKRVAEGLPETAGKIDHSAPFFLYPVRTIRRKNVLEAALLARLVEGGANLLVTLPGTSEAEQEYSHVVRSLFADGTITGAFGLGAGIDAAGIGFEELARSCDLVVSSSVQEGFGYFFVDALRWGVPLFARRLDILGGIEPLFEGYPHYLYSSFWIPVHHEERKRLSERYSRRMNELSAYLNEEARSLLQKRIQKMLNNELIDFSYLDAGSQAEFLRSMDDRGLLRELRSVNADMLSQAALLIGERPTPPTETIRKHFGNDHFARRAEELIKQVMRGSSLQIGEIRSNKIPPREDPVHRRLLQGFATPEYLRLLYETPSS</sequence>
<gene>
    <name evidence="1" type="ordered locus">Spirs_0621</name>
</gene>
<proteinExistence type="predicted"/>
<evidence type="ECO:0000313" key="1">
    <source>
        <dbReference type="EMBL" id="ADK79764.1"/>
    </source>
</evidence>
<dbReference type="AlphaFoldDB" id="E1RBN4"/>
<organism evidence="1 2">
    <name type="scientific">Sediminispirochaeta smaragdinae (strain DSM 11293 / JCM 15392 / SEBR 4228)</name>
    <name type="common">Spirochaeta smaragdinae</name>
    <dbReference type="NCBI Taxonomy" id="573413"/>
    <lineage>
        <taxon>Bacteria</taxon>
        <taxon>Pseudomonadati</taxon>
        <taxon>Spirochaetota</taxon>
        <taxon>Spirochaetia</taxon>
        <taxon>Spirochaetales</taxon>
        <taxon>Spirochaetaceae</taxon>
        <taxon>Sediminispirochaeta</taxon>
    </lineage>
</organism>
<dbReference type="CAZy" id="GT4">
    <property type="family name" value="Glycosyltransferase Family 4"/>
</dbReference>
<evidence type="ECO:0008006" key="3">
    <source>
        <dbReference type="Google" id="ProtNLM"/>
    </source>
</evidence>
<dbReference type="OrthoDB" id="9764674at2"/>
<name>E1RBN4_SEDSS</name>
<dbReference type="STRING" id="573413.Spirs_0621"/>
<keyword evidence="2" id="KW-1185">Reference proteome</keyword>
<dbReference type="KEGG" id="ssm:Spirs_0621"/>
<dbReference type="Proteomes" id="UP000002318">
    <property type="component" value="Chromosome"/>
</dbReference>
<dbReference type="Gene3D" id="3.40.50.2000">
    <property type="entry name" value="Glycogen Phosphorylase B"/>
    <property type="match status" value="1"/>
</dbReference>
<protein>
    <recommendedName>
        <fullName evidence="3">Glycosyl transferase group 1</fullName>
    </recommendedName>
</protein>
<dbReference type="HOGENOM" id="CLU_586268_0_0_12"/>
<evidence type="ECO:0000313" key="2">
    <source>
        <dbReference type="Proteomes" id="UP000002318"/>
    </source>
</evidence>
<dbReference type="RefSeq" id="WP_013253228.1">
    <property type="nucleotide sequence ID" value="NC_014364.1"/>
</dbReference>